<protein>
    <submittedName>
        <fullName evidence="1">Uncharacterized protein</fullName>
    </submittedName>
</protein>
<name>A0A1W1X2L5_9NEIS</name>
<keyword evidence="2" id="KW-1185">Reference proteome</keyword>
<dbReference type="RefSeq" id="WP_176216740.1">
    <property type="nucleotide sequence ID" value="NZ_FWXD01000002.1"/>
</dbReference>
<dbReference type="AlphaFoldDB" id="A0A1W1X2L5"/>
<organism evidence="1 2">
    <name type="scientific">Andreprevotia lacus DSM 23236</name>
    <dbReference type="NCBI Taxonomy" id="1121001"/>
    <lineage>
        <taxon>Bacteria</taxon>
        <taxon>Pseudomonadati</taxon>
        <taxon>Pseudomonadota</taxon>
        <taxon>Betaproteobacteria</taxon>
        <taxon>Neisseriales</taxon>
        <taxon>Chitinibacteraceae</taxon>
        <taxon>Andreprevotia</taxon>
    </lineage>
</organism>
<dbReference type="EMBL" id="FWXD01000002">
    <property type="protein sequence ID" value="SMC18219.1"/>
    <property type="molecule type" value="Genomic_DNA"/>
</dbReference>
<dbReference type="STRING" id="1121001.SAMN02745857_00506"/>
<sequence length="54" mass="6041">MADTVAAQLEKGRHTLLDLSTRNRLLSLPQKSAGKLLNIYGELTSEVYWLQVPT</sequence>
<evidence type="ECO:0000313" key="1">
    <source>
        <dbReference type="EMBL" id="SMC18219.1"/>
    </source>
</evidence>
<evidence type="ECO:0000313" key="2">
    <source>
        <dbReference type="Proteomes" id="UP000192761"/>
    </source>
</evidence>
<reference evidence="1 2" key="1">
    <citation type="submission" date="2017-04" db="EMBL/GenBank/DDBJ databases">
        <authorList>
            <person name="Afonso C.L."/>
            <person name="Miller P.J."/>
            <person name="Scott M.A."/>
            <person name="Spackman E."/>
            <person name="Goraichik I."/>
            <person name="Dimitrov K.M."/>
            <person name="Suarez D.L."/>
            <person name="Swayne D.E."/>
        </authorList>
    </citation>
    <scope>NUCLEOTIDE SEQUENCE [LARGE SCALE GENOMIC DNA]</scope>
    <source>
        <strain evidence="1 2">DSM 23236</strain>
    </source>
</reference>
<dbReference type="Proteomes" id="UP000192761">
    <property type="component" value="Unassembled WGS sequence"/>
</dbReference>
<gene>
    <name evidence="1" type="ORF">SAMN02745857_00506</name>
</gene>
<accession>A0A1W1X2L5</accession>
<proteinExistence type="predicted"/>